<dbReference type="PANTHER" id="PTHR47634">
    <property type="entry name" value="PROTEIN KINASE DOMAIN-CONTAINING PROTEIN-RELATED"/>
    <property type="match status" value="1"/>
</dbReference>
<keyword evidence="5" id="KW-0418">Kinase</keyword>
<evidence type="ECO:0000313" key="11">
    <source>
        <dbReference type="EMBL" id="SMQ53110.1"/>
    </source>
</evidence>
<dbReference type="InterPro" id="IPR051334">
    <property type="entry name" value="SRPK"/>
</dbReference>
<keyword evidence="4" id="KW-0547">Nucleotide-binding</keyword>
<dbReference type="InterPro" id="IPR008271">
    <property type="entry name" value="Ser/Thr_kinase_AS"/>
</dbReference>
<evidence type="ECO:0000256" key="5">
    <source>
        <dbReference type="ARBA" id="ARBA00022777"/>
    </source>
</evidence>
<dbReference type="SMART" id="SM00220">
    <property type="entry name" value="S_TKc"/>
    <property type="match status" value="1"/>
</dbReference>
<dbReference type="InterPro" id="IPR011009">
    <property type="entry name" value="Kinase-like_dom_sf"/>
</dbReference>
<evidence type="ECO:0000256" key="4">
    <source>
        <dbReference type="ARBA" id="ARBA00022741"/>
    </source>
</evidence>
<proteinExistence type="predicted"/>
<evidence type="ECO:0000256" key="2">
    <source>
        <dbReference type="ARBA" id="ARBA00022527"/>
    </source>
</evidence>
<organism evidence="11 12">
    <name type="scientific">Zymoseptoria tritici (strain ST99CH_3D7)</name>
    <dbReference type="NCBI Taxonomy" id="1276538"/>
    <lineage>
        <taxon>Eukaryota</taxon>
        <taxon>Fungi</taxon>
        <taxon>Dikarya</taxon>
        <taxon>Ascomycota</taxon>
        <taxon>Pezizomycotina</taxon>
        <taxon>Dothideomycetes</taxon>
        <taxon>Dothideomycetidae</taxon>
        <taxon>Mycosphaerellales</taxon>
        <taxon>Mycosphaerellaceae</taxon>
        <taxon>Zymoseptoria</taxon>
    </lineage>
</organism>
<feature type="region of interest" description="Disordered" evidence="9">
    <location>
        <begin position="495"/>
        <end position="528"/>
    </location>
</feature>
<keyword evidence="12" id="KW-1185">Reference proteome</keyword>
<evidence type="ECO:0000256" key="3">
    <source>
        <dbReference type="ARBA" id="ARBA00022679"/>
    </source>
</evidence>
<dbReference type="EMBL" id="LT853699">
    <property type="protein sequence ID" value="SMQ53110.1"/>
    <property type="molecule type" value="Genomic_DNA"/>
</dbReference>
<gene>
    <name evidence="11" type="ORF">ZT3D7_G8263</name>
</gene>
<dbReference type="PROSITE" id="PS50011">
    <property type="entry name" value="PROTEIN_KINASE_DOM"/>
    <property type="match status" value="1"/>
</dbReference>
<dbReference type="GO" id="GO:0050684">
    <property type="term" value="P:regulation of mRNA processing"/>
    <property type="evidence" value="ECO:0007669"/>
    <property type="project" value="TreeGrafter"/>
</dbReference>
<evidence type="ECO:0000256" key="8">
    <source>
        <dbReference type="ARBA" id="ARBA00048679"/>
    </source>
</evidence>
<feature type="compositionally biased region" description="Polar residues" evidence="9">
    <location>
        <begin position="511"/>
        <end position="520"/>
    </location>
</feature>
<dbReference type="STRING" id="1276538.A0A1X7S0P1"/>
<dbReference type="Gene3D" id="3.30.200.20">
    <property type="entry name" value="Phosphorylase Kinase, domain 1"/>
    <property type="match status" value="1"/>
</dbReference>
<evidence type="ECO:0000256" key="7">
    <source>
        <dbReference type="ARBA" id="ARBA00047899"/>
    </source>
</evidence>
<dbReference type="PROSITE" id="PS00108">
    <property type="entry name" value="PROTEIN_KINASE_ST"/>
    <property type="match status" value="1"/>
</dbReference>
<keyword evidence="6" id="KW-0067">ATP-binding</keyword>
<keyword evidence="3" id="KW-0808">Transferase</keyword>
<dbReference type="Proteomes" id="UP000215127">
    <property type="component" value="Chromosome 8"/>
</dbReference>
<dbReference type="SUPFAM" id="SSF56112">
    <property type="entry name" value="Protein kinase-like (PK-like)"/>
    <property type="match status" value="1"/>
</dbReference>
<dbReference type="InterPro" id="IPR000719">
    <property type="entry name" value="Prot_kinase_dom"/>
</dbReference>
<dbReference type="EC" id="2.7.11.1" evidence="1"/>
<evidence type="ECO:0000259" key="10">
    <source>
        <dbReference type="PROSITE" id="PS50011"/>
    </source>
</evidence>
<evidence type="ECO:0000256" key="6">
    <source>
        <dbReference type="ARBA" id="ARBA00022840"/>
    </source>
</evidence>
<evidence type="ECO:0000313" key="12">
    <source>
        <dbReference type="Proteomes" id="UP000215127"/>
    </source>
</evidence>
<feature type="domain" description="Protein kinase" evidence="10">
    <location>
        <begin position="62"/>
        <end position="409"/>
    </location>
</feature>
<reference evidence="11 12" key="1">
    <citation type="submission" date="2016-06" db="EMBL/GenBank/DDBJ databases">
        <authorList>
            <person name="Kjaerup R.B."/>
            <person name="Dalgaard T.S."/>
            <person name="Juul-Madsen H.R."/>
        </authorList>
    </citation>
    <scope>NUCLEOTIDE SEQUENCE [LARGE SCALE GENOMIC DNA]</scope>
</reference>
<comment type="catalytic activity">
    <reaction evidence="7">
        <text>L-threonyl-[protein] + ATP = O-phospho-L-threonyl-[protein] + ADP + H(+)</text>
        <dbReference type="Rhea" id="RHEA:46608"/>
        <dbReference type="Rhea" id="RHEA-COMP:11060"/>
        <dbReference type="Rhea" id="RHEA-COMP:11605"/>
        <dbReference type="ChEBI" id="CHEBI:15378"/>
        <dbReference type="ChEBI" id="CHEBI:30013"/>
        <dbReference type="ChEBI" id="CHEBI:30616"/>
        <dbReference type="ChEBI" id="CHEBI:61977"/>
        <dbReference type="ChEBI" id="CHEBI:456216"/>
        <dbReference type="EC" id="2.7.11.1"/>
    </reaction>
</comment>
<accession>A0A1X7S0P1</accession>
<keyword evidence="2" id="KW-0723">Serine/threonine-protein kinase</keyword>
<dbReference type="PANTHER" id="PTHR47634:SF9">
    <property type="entry name" value="PROTEIN KINASE DOMAIN-CONTAINING PROTEIN-RELATED"/>
    <property type="match status" value="1"/>
</dbReference>
<dbReference type="GO" id="GO:0005524">
    <property type="term" value="F:ATP binding"/>
    <property type="evidence" value="ECO:0007669"/>
    <property type="project" value="UniProtKB-KW"/>
</dbReference>
<comment type="catalytic activity">
    <reaction evidence="8">
        <text>L-seryl-[protein] + ATP = O-phospho-L-seryl-[protein] + ADP + H(+)</text>
        <dbReference type="Rhea" id="RHEA:17989"/>
        <dbReference type="Rhea" id="RHEA-COMP:9863"/>
        <dbReference type="Rhea" id="RHEA-COMP:11604"/>
        <dbReference type="ChEBI" id="CHEBI:15378"/>
        <dbReference type="ChEBI" id="CHEBI:29999"/>
        <dbReference type="ChEBI" id="CHEBI:30616"/>
        <dbReference type="ChEBI" id="CHEBI:83421"/>
        <dbReference type="ChEBI" id="CHEBI:456216"/>
        <dbReference type="EC" id="2.7.11.1"/>
    </reaction>
</comment>
<dbReference type="GO" id="GO:0004674">
    <property type="term" value="F:protein serine/threonine kinase activity"/>
    <property type="evidence" value="ECO:0007669"/>
    <property type="project" value="UniProtKB-KW"/>
</dbReference>
<dbReference type="GO" id="GO:0000245">
    <property type="term" value="P:spliceosomal complex assembly"/>
    <property type="evidence" value="ECO:0007669"/>
    <property type="project" value="TreeGrafter"/>
</dbReference>
<sequence>MLCCLKRATALLPSVGIGKRTVATLTRLPHIDRPFEEERAPDYYPKHFCQINPGDVVADGRYSVISKLGWGCSSTVWLAEDLHRRFWQSPQYVSIKFNNCDVDRESIEQEMALQKRVSTADRAHRGFELVRRIKDSFLHVSADGTHLCLVHEPLRETLEVYRRRFTGGIPIPILKVYSKLLLTALDFLHSECNIIHTDLKLDNILMKFEDTSVLRDAARQLQHSEMMFKDDSVRRVYQSCSDFGPLRAYTSVPTIADFGLAVHASAGAHPIQPNAYRAPEVLLGWGWSSSADIWNLGNVLWNLASGVDLFTRIFSPRGNYDAKRHLAQMSSILGPPDATLIRQQSHNGWKWSPAVENDDGELCDDASSYYKGPHFSYETGAFLHPQLVPLPQSLQDLACFMDAKDRAGFATAAVEAAVEHVPELKDRVDSAVVNGNPHPTGSDPLHVSGAIGKGSVKNRNRVTSYHAYPDGTVVFSDKKLPRLRVTASGVEVLATGGPTATASSSRHENTGSRLSQQDKQPGTVPPGWAYDGSANMYKFWDGRKWDLWQYTATVPGGIRWDGTKWVKREQ</sequence>
<evidence type="ECO:0000256" key="1">
    <source>
        <dbReference type="ARBA" id="ARBA00012513"/>
    </source>
</evidence>
<evidence type="ECO:0000256" key="9">
    <source>
        <dbReference type="SAM" id="MobiDB-lite"/>
    </source>
</evidence>
<dbReference type="Pfam" id="PF00069">
    <property type="entry name" value="Pkinase"/>
    <property type="match status" value="1"/>
</dbReference>
<name>A0A1X7S0P1_ZYMT9</name>
<protein>
    <recommendedName>
        <fullName evidence="1">non-specific serine/threonine protein kinase</fullName>
        <ecNumber evidence="1">2.7.11.1</ecNumber>
    </recommendedName>
</protein>
<dbReference type="AlphaFoldDB" id="A0A1X7S0P1"/>
<dbReference type="Gene3D" id="1.10.510.10">
    <property type="entry name" value="Transferase(Phosphotransferase) domain 1"/>
    <property type="match status" value="1"/>
</dbReference>